<dbReference type="GO" id="GO:0005739">
    <property type="term" value="C:mitochondrion"/>
    <property type="evidence" value="ECO:0007669"/>
    <property type="project" value="TreeGrafter"/>
</dbReference>
<dbReference type="Gene3D" id="3.40.50.12230">
    <property type="match status" value="1"/>
</dbReference>
<evidence type="ECO:0000313" key="2">
    <source>
        <dbReference type="EMBL" id="KAJ1967041.1"/>
    </source>
</evidence>
<dbReference type="PANTHER" id="PTHR11138">
    <property type="entry name" value="METHIONYL-TRNA FORMYLTRANSFERASE"/>
    <property type="match status" value="1"/>
</dbReference>
<organism evidence="2 3">
    <name type="scientific">Dimargaris verticillata</name>
    <dbReference type="NCBI Taxonomy" id="2761393"/>
    <lineage>
        <taxon>Eukaryota</taxon>
        <taxon>Fungi</taxon>
        <taxon>Fungi incertae sedis</taxon>
        <taxon>Zoopagomycota</taxon>
        <taxon>Kickxellomycotina</taxon>
        <taxon>Dimargaritomycetes</taxon>
        <taxon>Dimargaritales</taxon>
        <taxon>Dimargaritaceae</taxon>
        <taxon>Dimargaris</taxon>
    </lineage>
</organism>
<evidence type="ECO:0000259" key="1">
    <source>
        <dbReference type="Pfam" id="PF00551"/>
    </source>
</evidence>
<dbReference type="GO" id="GO:0004479">
    <property type="term" value="F:methionyl-tRNA formyltransferase activity"/>
    <property type="evidence" value="ECO:0007669"/>
    <property type="project" value="TreeGrafter"/>
</dbReference>
<dbReference type="SUPFAM" id="SSF53328">
    <property type="entry name" value="Formyltransferase"/>
    <property type="match status" value="1"/>
</dbReference>
<feature type="non-terminal residue" evidence="2">
    <location>
        <position position="161"/>
    </location>
</feature>
<dbReference type="Proteomes" id="UP001151582">
    <property type="component" value="Unassembled WGS sequence"/>
</dbReference>
<dbReference type="InterPro" id="IPR036477">
    <property type="entry name" value="Formyl_transf_N_sf"/>
</dbReference>
<dbReference type="AlphaFoldDB" id="A0A9W8E7U8"/>
<dbReference type="Pfam" id="PF00551">
    <property type="entry name" value="Formyl_trans_N"/>
    <property type="match status" value="1"/>
</dbReference>
<dbReference type="OrthoDB" id="10268103at2759"/>
<accession>A0A9W8E7U8</accession>
<feature type="domain" description="Formyl transferase N-terminal" evidence="1">
    <location>
        <begin position="41"/>
        <end position="148"/>
    </location>
</feature>
<proteinExistence type="predicted"/>
<keyword evidence="3" id="KW-1185">Reference proteome</keyword>
<name>A0A9W8E7U8_9FUNG</name>
<dbReference type="InterPro" id="IPR002376">
    <property type="entry name" value="Formyl_transf_N"/>
</dbReference>
<dbReference type="PANTHER" id="PTHR11138:SF5">
    <property type="entry name" value="METHIONYL-TRNA FORMYLTRANSFERASE, MITOCHONDRIAL"/>
    <property type="match status" value="1"/>
</dbReference>
<feature type="non-terminal residue" evidence="2">
    <location>
        <position position="1"/>
    </location>
</feature>
<protein>
    <recommendedName>
        <fullName evidence="1">Formyl transferase N-terminal domain-containing protein</fullName>
    </recommendedName>
</protein>
<gene>
    <name evidence="2" type="ORF">H4R34_006436</name>
</gene>
<sequence>RWQSPLKSVVQEHGLFVDYLDMADKRMQHWMLPHPSDWVKDQENHHSVANGYDIGIVASFGSFIPARIIEQFPLGMINVHPSLLPKYRGAAPLQAALLNHDCQTGVTIQELHKKTIDAGRILLQAPVPIAPSMTLPQLLDATSALGGDLVLQYLRDVPRYQ</sequence>
<evidence type="ECO:0000313" key="3">
    <source>
        <dbReference type="Proteomes" id="UP001151582"/>
    </source>
</evidence>
<dbReference type="EMBL" id="JANBQB010002437">
    <property type="protein sequence ID" value="KAJ1967041.1"/>
    <property type="molecule type" value="Genomic_DNA"/>
</dbReference>
<reference evidence="2" key="1">
    <citation type="submission" date="2022-07" db="EMBL/GenBank/DDBJ databases">
        <title>Phylogenomic reconstructions and comparative analyses of Kickxellomycotina fungi.</title>
        <authorList>
            <person name="Reynolds N.K."/>
            <person name="Stajich J.E."/>
            <person name="Barry K."/>
            <person name="Grigoriev I.V."/>
            <person name="Crous P."/>
            <person name="Smith M.E."/>
        </authorList>
    </citation>
    <scope>NUCLEOTIDE SEQUENCE</scope>
    <source>
        <strain evidence="2">RSA 567</strain>
    </source>
</reference>
<comment type="caution">
    <text evidence="2">The sequence shown here is derived from an EMBL/GenBank/DDBJ whole genome shotgun (WGS) entry which is preliminary data.</text>
</comment>